<feature type="region of interest" description="Disordered" evidence="2">
    <location>
        <begin position="54"/>
        <end position="144"/>
    </location>
</feature>
<gene>
    <name evidence="3" type="ORF">QR680_012634</name>
</gene>
<evidence type="ECO:0000313" key="4">
    <source>
        <dbReference type="Proteomes" id="UP001175271"/>
    </source>
</evidence>
<sequence length="718" mass="81543">MGVKICTYSPTTISGSMSKENVKDTIALENKMPPGEMMISKPSMRPHAISVNNDDGVKTMPDNRKMIYPPPLITAGPSKSIEKRGRGRPKGSKNTPKDTYRGKSSNGIQGDVQFIDPNAISLHDIGPAPSQEDGSRPSTSAVVQSTVRTKEFDYRRKVHERLTTMMQSDHSRVLCLLPEVESTTTSQMSIFIRRLRTQFWPDAAKKSSEIPTKPKMPASVAEPLYGTLCEDTDAFRKSKSVALPKTTTQVPESGKDWQFNPDLTESSSDSSGDEFTDDEVDKPPTKKRRFISRNCSDFKYYELKRQFLEAKDMLDHARIEKQRQLRQLKAVYETMKEKKEYFELEGDEESESARCRALKNRPKRDISQLIAVPKDDHQLIHDSEQNWYSGVGDRLGLPESCDPLSSQMSHYCRHAAVSVQSFEARRRTRKLVRAAMIAKKAGQVVPDDYMHLRRHEELWKTRKRVIKRRPRPRITPASLPQVVLQQKTEQEVSEDELPSEDSDDDYEEGFHIRKPKSGKSRGRPPKNGGGWNLNGVRRTSNAGKSKRQLLMVFKESEFEFDDQIMDTTIKQVDYKEIDVPTWNVIDMAAFANFPSKSCEKCTKKDQPMHMKLVAFHRHLELAEKRRCYGQKQQKNANKIAALREGRSTSGSPAPSESAPVEAPPPPAVEAPLDHSAAYEQCRSQVEGDYVPDYDRPSNATPYPPRNFRTDTADFRPQS</sequence>
<protein>
    <submittedName>
        <fullName evidence="3">Uncharacterized protein</fullName>
    </submittedName>
</protein>
<feature type="region of interest" description="Disordered" evidence="2">
    <location>
        <begin position="240"/>
        <end position="285"/>
    </location>
</feature>
<dbReference type="Proteomes" id="UP001175271">
    <property type="component" value="Unassembled WGS sequence"/>
</dbReference>
<name>A0AA39I2M2_9BILA</name>
<feature type="region of interest" description="Disordered" evidence="2">
    <location>
        <begin position="643"/>
        <end position="718"/>
    </location>
</feature>
<feature type="compositionally biased region" description="Basic and acidic residues" evidence="2">
    <location>
        <begin position="55"/>
        <end position="65"/>
    </location>
</feature>
<dbReference type="AlphaFoldDB" id="A0AA39I2M2"/>
<evidence type="ECO:0000256" key="2">
    <source>
        <dbReference type="SAM" id="MobiDB-lite"/>
    </source>
</evidence>
<feature type="compositionally biased region" description="Low complexity" evidence="2">
    <location>
        <begin position="651"/>
        <end position="660"/>
    </location>
</feature>
<evidence type="ECO:0000256" key="1">
    <source>
        <dbReference type="SAM" id="Coils"/>
    </source>
</evidence>
<feature type="coiled-coil region" evidence="1">
    <location>
        <begin position="318"/>
        <end position="345"/>
    </location>
</feature>
<feature type="compositionally biased region" description="Polar residues" evidence="2">
    <location>
        <begin position="261"/>
        <end position="270"/>
    </location>
</feature>
<accession>A0AA39I2M2</accession>
<reference evidence="3" key="1">
    <citation type="submission" date="2023-06" db="EMBL/GenBank/DDBJ databases">
        <title>Genomic analysis of the entomopathogenic nematode Steinernema hermaphroditum.</title>
        <authorList>
            <person name="Schwarz E.M."/>
            <person name="Heppert J.K."/>
            <person name="Baniya A."/>
            <person name="Schwartz H.T."/>
            <person name="Tan C.-H."/>
            <person name="Antoshechkin I."/>
            <person name="Sternberg P.W."/>
            <person name="Goodrich-Blair H."/>
            <person name="Dillman A.R."/>
        </authorList>
    </citation>
    <scope>NUCLEOTIDE SEQUENCE</scope>
    <source>
        <strain evidence="3">PS9179</strain>
        <tissue evidence="3">Whole animal</tissue>
    </source>
</reference>
<feature type="compositionally biased region" description="Acidic residues" evidence="2">
    <location>
        <begin position="271"/>
        <end position="280"/>
    </location>
</feature>
<feature type="region of interest" description="Disordered" evidence="2">
    <location>
        <begin position="469"/>
        <end position="540"/>
    </location>
</feature>
<keyword evidence="4" id="KW-1185">Reference proteome</keyword>
<proteinExistence type="predicted"/>
<feature type="compositionally biased region" description="Acidic residues" evidence="2">
    <location>
        <begin position="491"/>
        <end position="507"/>
    </location>
</feature>
<feature type="compositionally biased region" description="Basic and acidic residues" evidence="2">
    <location>
        <begin position="707"/>
        <end position="718"/>
    </location>
</feature>
<keyword evidence="1" id="KW-0175">Coiled coil</keyword>
<organism evidence="3 4">
    <name type="scientific">Steinernema hermaphroditum</name>
    <dbReference type="NCBI Taxonomy" id="289476"/>
    <lineage>
        <taxon>Eukaryota</taxon>
        <taxon>Metazoa</taxon>
        <taxon>Ecdysozoa</taxon>
        <taxon>Nematoda</taxon>
        <taxon>Chromadorea</taxon>
        <taxon>Rhabditida</taxon>
        <taxon>Tylenchina</taxon>
        <taxon>Panagrolaimomorpha</taxon>
        <taxon>Strongyloidoidea</taxon>
        <taxon>Steinernematidae</taxon>
        <taxon>Steinernema</taxon>
    </lineage>
</organism>
<feature type="compositionally biased region" description="Basic residues" evidence="2">
    <location>
        <begin position="512"/>
        <end position="524"/>
    </location>
</feature>
<comment type="caution">
    <text evidence="3">The sequence shown here is derived from an EMBL/GenBank/DDBJ whole genome shotgun (WGS) entry which is preliminary data.</text>
</comment>
<evidence type="ECO:0000313" key="3">
    <source>
        <dbReference type="EMBL" id="KAK0416692.1"/>
    </source>
</evidence>
<dbReference type="EMBL" id="JAUCMV010000002">
    <property type="protein sequence ID" value="KAK0416692.1"/>
    <property type="molecule type" value="Genomic_DNA"/>
</dbReference>